<feature type="signal peptide" evidence="2">
    <location>
        <begin position="1"/>
        <end position="26"/>
    </location>
</feature>
<dbReference type="SMART" id="SM00883">
    <property type="entry name" value="Cpn10"/>
    <property type="match status" value="1"/>
</dbReference>
<keyword evidence="2" id="KW-0732">Signal</keyword>
<evidence type="ECO:0000256" key="1">
    <source>
        <dbReference type="ARBA" id="ARBA00023186"/>
    </source>
</evidence>
<dbReference type="InterPro" id="IPR037124">
    <property type="entry name" value="Chaperonin_GroES_sf"/>
</dbReference>
<protein>
    <submittedName>
        <fullName evidence="3">Uncharacterized protein</fullName>
    </submittedName>
</protein>
<dbReference type="GO" id="GO:0005524">
    <property type="term" value="F:ATP binding"/>
    <property type="evidence" value="ECO:0007669"/>
    <property type="project" value="InterPro"/>
</dbReference>
<reference evidence="4" key="1">
    <citation type="journal article" date="2013" name="Nature">
        <title>Pan genome of the phytoplankton Emiliania underpins its global distribution.</title>
        <authorList>
            <person name="Read B.A."/>
            <person name="Kegel J."/>
            <person name="Klute M.J."/>
            <person name="Kuo A."/>
            <person name="Lefebvre S.C."/>
            <person name="Maumus F."/>
            <person name="Mayer C."/>
            <person name="Miller J."/>
            <person name="Monier A."/>
            <person name="Salamov A."/>
            <person name="Young J."/>
            <person name="Aguilar M."/>
            <person name="Claverie J.M."/>
            <person name="Frickenhaus S."/>
            <person name="Gonzalez K."/>
            <person name="Herman E.K."/>
            <person name="Lin Y.C."/>
            <person name="Napier J."/>
            <person name="Ogata H."/>
            <person name="Sarno A.F."/>
            <person name="Shmutz J."/>
            <person name="Schroeder D."/>
            <person name="de Vargas C."/>
            <person name="Verret F."/>
            <person name="von Dassow P."/>
            <person name="Valentin K."/>
            <person name="Van de Peer Y."/>
            <person name="Wheeler G."/>
            <person name="Dacks J.B."/>
            <person name="Delwiche C.F."/>
            <person name="Dyhrman S.T."/>
            <person name="Glockner G."/>
            <person name="John U."/>
            <person name="Richards T."/>
            <person name="Worden A.Z."/>
            <person name="Zhang X."/>
            <person name="Grigoriev I.V."/>
            <person name="Allen A.E."/>
            <person name="Bidle K."/>
            <person name="Borodovsky M."/>
            <person name="Bowler C."/>
            <person name="Brownlee C."/>
            <person name="Cock J.M."/>
            <person name="Elias M."/>
            <person name="Gladyshev V.N."/>
            <person name="Groth M."/>
            <person name="Guda C."/>
            <person name="Hadaegh A."/>
            <person name="Iglesias-Rodriguez M.D."/>
            <person name="Jenkins J."/>
            <person name="Jones B.M."/>
            <person name="Lawson T."/>
            <person name="Leese F."/>
            <person name="Lindquist E."/>
            <person name="Lobanov A."/>
            <person name="Lomsadze A."/>
            <person name="Malik S.B."/>
            <person name="Marsh M.E."/>
            <person name="Mackinder L."/>
            <person name="Mock T."/>
            <person name="Mueller-Roeber B."/>
            <person name="Pagarete A."/>
            <person name="Parker M."/>
            <person name="Probert I."/>
            <person name="Quesneville H."/>
            <person name="Raines C."/>
            <person name="Rensing S.A."/>
            <person name="Riano-Pachon D.M."/>
            <person name="Richier S."/>
            <person name="Rokitta S."/>
            <person name="Shiraiwa Y."/>
            <person name="Soanes D.M."/>
            <person name="van der Giezen M."/>
            <person name="Wahlund T.M."/>
            <person name="Williams B."/>
            <person name="Wilson W."/>
            <person name="Wolfe G."/>
            <person name="Wurch L.L."/>
        </authorList>
    </citation>
    <scope>NUCLEOTIDE SEQUENCE</scope>
</reference>
<dbReference type="AlphaFoldDB" id="A0A0D3IHS9"/>
<evidence type="ECO:0000313" key="4">
    <source>
        <dbReference type="Proteomes" id="UP000013827"/>
    </source>
</evidence>
<dbReference type="Proteomes" id="UP000013827">
    <property type="component" value="Unassembled WGS sequence"/>
</dbReference>
<evidence type="ECO:0000313" key="3">
    <source>
        <dbReference type="EnsemblProtists" id="EOD10814"/>
    </source>
</evidence>
<proteinExistence type="predicted"/>
<keyword evidence="1" id="KW-0143">Chaperone</keyword>
<sequence>MAPVIAALCLSFVLPLPLDTARHARGATPAPALMEAAATTYRLNNYLLPAPLTPRNNMVLVKLRKSEEGETSRGLVLAASQRKIRDGEVAAAGPGLTHPESGQLLPTGVGAGDHVLCEEIVMEGEAIDYLGEKHRMLPDSRVVATLEG</sequence>
<dbReference type="InterPro" id="IPR011032">
    <property type="entry name" value="GroES-like_sf"/>
</dbReference>
<organism evidence="3 4">
    <name type="scientific">Emiliania huxleyi (strain CCMP1516)</name>
    <dbReference type="NCBI Taxonomy" id="280463"/>
    <lineage>
        <taxon>Eukaryota</taxon>
        <taxon>Haptista</taxon>
        <taxon>Haptophyta</taxon>
        <taxon>Prymnesiophyceae</taxon>
        <taxon>Isochrysidales</taxon>
        <taxon>Noelaerhabdaceae</taxon>
        <taxon>Emiliania</taxon>
    </lineage>
</organism>
<evidence type="ECO:0000256" key="2">
    <source>
        <dbReference type="SAM" id="SignalP"/>
    </source>
</evidence>
<dbReference type="GO" id="GO:0044183">
    <property type="term" value="F:protein folding chaperone"/>
    <property type="evidence" value="ECO:0007669"/>
    <property type="project" value="InterPro"/>
</dbReference>
<reference evidence="3" key="2">
    <citation type="submission" date="2024-10" db="UniProtKB">
        <authorList>
            <consortium name="EnsemblProtists"/>
        </authorList>
    </citation>
    <scope>IDENTIFICATION</scope>
</reference>
<feature type="chain" id="PRO_5044264987" evidence="2">
    <location>
        <begin position="27"/>
        <end position="148"/>
    </location>
</feature>
<dbReference type="PaxDb" id="2903-EOD10814"/>
<dbReference type="CDD" id="cd00320">
    <property type="entry name" value="cpn10"/>
    <property type="match status" value="1"/>
</dbReference>
<dbReference type="eggNOG" id="ENOG502T0PB">
    <property type="taxonomic scope" value="Eukaryota"/>
</dbReference>
<accession>A0A0D3IHS9</accession>
<dbReference type="SUPFAM" id="SSF50129">
    <property type="entry name" value="GroES-like"/>
    <property type="match status" value="1"/>
</dbReference>
<dbReference type="Pfam" id="PF00166">
    <property type="entry name" value="Cpn10"/>
    <property type="match status" value="1"/>
</dbReference>
<keyword evidence="4" id="KW-1185">Reference proteome</keyword>
<dbReference type="STRING" id="2903.R1DQ32"/>
<dbReference type="InterPro" id="IPR020818">
    <property type="entry name" value="Chaperonin_GroES"/>
</dbReference>
<dbReference type="RefSeq" id="XP_005763243.1">
    <property type="nucleotide sequence ID" value="XM_005763186.1"/>
</dbReference>
<dbReference type="HOGENOM" id="CLU_1763719_0_0_1"/>
<dbReference type="GeneID" id="17256965"/>
<dbReference type="KEGG" id="ehx:EMIHUDRAFT_257603"/>
<dbReference type="Gene3D" id="2.30.33.40">
    <property type="entry name" value="GroES chaperonin"/>
    <property type="match status" value="1"/>
</dbReference>
<dbReference type="EnsemblProtists" id="EOD10814">
    <property type="protein sequence ID" value="EOD10814"/>
    <property type="gene ID" value="EMIHUDRAFT_257603"/>
</dbReference>
<name>A0A0D3IHS9_EMIH1</name>